<sequence>MQEVLIVTYCDRCYQDDQTKNDAEVTVEVSVGTDQARLDLCPRCDEELLAPLRELLRTRGPAQRALEKAAGTGNGAEQRPARVRPDVSVRCGQCDTQIALRNRGSHSRASHGCDPQEIAWYFGDDVTEVWSCSCGLAFPNEHGRTTHAHRVGHPLPEVTGPQAPPRAA</sequence>
<feature type="region of interest" description="Disordered" evidence="1">
    <location>
        <begin position="145"/>
        <end position="168"/>
    </location>
</feature>
<dbReference type="RefSeq" id="WP_344940312.1">
    <property type="nucleotide sequence ID" value="NZ_BAAAZG010000001.1"/>
</dbReference>
<evidence type="ECO:0000313" key="2">
    <source>
        <dbReference type="EMBL" id="GAA4057372.1"/>
    </source>
</evidence>
<organism evidence="2 3">
    <name type="scientific">Actinomadura miaoliensis</name>
    <dbReference type="NCBI Taxonomy" id="430685"/>
    <lineage>
        <taxon>Bacteria</taxon>
        <taxon>Bacillati</taxon>
        <taxon>Actinomycetota</taxon>
        <taxon>Actinomycetes</taxon>
        <taxon>Streptosporangiales</taxon>
        <taxon>Thermomonosporaceae</taxon>
        <taxon>Actinomadura</taxon>
    </lineage>
</organism>
<reference evidence="3" key="1">
    <citation type="journal article" date="2019" name="Int. J. Syst. Evol. Microbiol.">
        <title>The Global Catalogue of Microorganisms (GCM) 10K type strain sequencing project: providing services to taxonomists for standard genome sequencing and annotation.</title>
        <authorList>
            <consortium name="The Broad Institute Genomics Platform"/>
            <consortium name="The Broad Institute Genome Sequencing Center for Infectious Disease"/>
            <person name="Wu L."/>
            <person name="Ma J."/>
        </authorList>
    </citation>
    <scope>NUCLEOTIDE SEQUENCE [LARGE SCALE GENOMIC DNA]</scope>
    <source>
        <strain evidence="3">JCM 16702</strain>
    </source>
</reference>
<dbReference type="Proteomes" id="UP001500683">
    <property type="component" value="Unassembled WGS sequence"/>
</dbReference>
<evidence type="ECO:0000256" key="1">
    <source>
        <dbReference type="SAM" id="MobiDB-lite"/>
    </source>
</evidence>
<accession>A0ABP7V1B1</accession>
<protein>
    <recommendedName>
        <fullName evidence="4">C2H2-type domain-containing protein</fullName>
    </recommendedName>
</protein>
<dbReference type="EMBL" id="BAAAZG010000001">
    <property type="protein sequence ID" value="GAA4057372.1"/>
    <property type="molecule type" value="Genomic_DNA"/>
</dbReference>
<gene>
    <name evidence="2" type="ORF">GCM10022214_06640</name>
</gene>
<feature type="region of interest" description="Disordered" evidence="1">
    <location>
        <begin position="63"/>
        <end position="82"/>
    </location>
</feature>
<proteinExistence type="predicted"/>
<comment type="caution">
    <text evidence="2">The sequence shown here is derived from an EMBL/GenBank/DDBJ whole genome shotgun (WGS) entry which is preliminary data.</text>
</comment>
<evidence type="ECO:0008006" key="4">
    <source>
        <dbReference type="Google" id="ProtNLM"/>
    </source>
</evidence>
<keyword evidence="3" id="KW-1185">Reference proteome</keyword>
<name>A0ABP7V1B1_9ACTN</name>
<evidence type="ECO:0000313" key="3">
    <source>
        <dbReference type="Proteomes" id="UP001500683"/>
    </source>
</evidence>